<dbReference type="Proteomes" id="UP001201980">
    <property type="component" value="Unassembled WGS sequence"/>
</dbReference>
<dbReference type="SUPFAM" id="SSF52047">
    <property type="entry name" value="RNI-like"/>
    <property type="match status" value="1"/>
</dbReference>
<dbReference type="InterPro" id="IPR032675">
    <property type="entry name" value="LRR_dom_sf"/>
</dbReference>
<evidence type="ECO:0000313" key="4">
    <source>
        <dbReference type="EMBL" id="KAJ2898935.1"/>
    </source>
</evidence>
<feature type="compositionally biased region" description="Low complexity" evidence="3">
    <location>
        <begin position="99"/>
        <end position="111"/>
    </location>
</feature>
<feature type="compositionally biased region" description="Polar residues" evidence="3">
    <location>
        <begin position="155"/>
        <end position="179"/>
    </location>
</feature>
<feature type="compositionally biased region" description="Polar residues" evidence="3">
    <location>
        <begin position="898"/>
        <end position="907"/>
    </location>
</feature>
<keyword evidence="1" id="KW-0433">Leucine-rich repeat</keyword>
<feature type="compositionally biased region" description="Low complexity" evidence="3">
    <location>
        <begin position="1"/>
        <end position="14"/>
    </location>
</feature>
<dbReference type="PANTHER" id="PTHR48051:SF27">
    <property type="entry name" value="LEUCINE-RICH REPEAT-CONTAINING PROTEIN 40"/>
    <property type="match status" value="1"/>
</dbReference>
<feature type="compositionally biased region" description="Low complexity" evidence="3">
    <location>
        <begin position="391"/>
        <end position="404"/>
    </location>
</feature>
<reference evidence="4" key="1">
    <citation type="submission" date="2022-07" db="EMBL/GenBank/DDBJ databases">
        <title>Draft genome sequence of Zalerion maritima ATCC 34329, a (micro)plastics degrading marine fungus.</title>
        <authorList>
            <person name="Paco A."/>
            <person name="Goncalves M.F.M."/>
            <person name="Rocha-Santos T.A.P."/>
            <person name="Alves A."/>
        </authorList>
    </citation>
    <scope>NUCLEOTIDE SEQUENCE</scope>
    <source>
        <strain evidence="4">ATCC 34329</strain>
    </source>
</reference>
<protein>
    <recommendedName>
        <fullName evidence="6">Leucine-rich repeat-containing protein 40</fullName>
    </recommendedName>
</protein>
<dbReference type="PANTHER" id="PTHR48051">
    <property type="match status" value="1"/>
</dbReference>
<feature type="region of interest" description="Disordered" evidence="3">
    <location>
        <begin position="875"/>
        <end position="909"/>
    </location>
</feature>
<comment type="caution">
    <text evidence="4">The sequence shown here is derived from an EMBL/GenBank/DDBJ whole genome shotgun (WGS) entry which is preliminary data.</text>
</comment>
<dbReference type="Gene3D" id="3.80.10.10">
    <property type="entry name" value="Ribonuclease Inhibitor"/>
    <property type="match status" value="2"/>
</dbReference>
<dbReference type="AlphaFoldDB" id="A0AAD5WSB9"/>
<evidence type="ECO:0008006" key="6">
    <source>
        <dbReference type="Google" id="ProtNLM"/>
    </source>
</evidence>
<dbReference type="InterPro" id="IPR003591">
    <property type="entry name" value="Leu-rich_rpt_typical-subtyp"/>
</dbReference>
<evidence type="ECO:0000256" key="2">
    <source>
        <dbReference type="ARBA" id="ARBA00022737"/>
    </source>
</evidence>
<feature type="compositionally biased region" description="Low complexity" evidence="3">
    <location>
        <begin position="279"/>
        <end position="290"/>
    </location>
</feature>
<feature type="compositionally biased region" description="Polar residues" evidence="3">
    <location>
        <begin position="291"/>
        <end position="314"/>
    </location>
</feature>
<sequence>MPRSGAQAQPQKPAAAPPRATPSKESLGGDIRNPRLRPSASRDQISGPPKSGTTTATTASTRAPAPGPRRVASKPTLNRPGTTKAQALRTSASQTFRSQQEQKAHQAQAAAEQEKRPAAQSLSRKSSRDVFSHSTGSIGARRNSGNDTIRPRKSMTLTRRPSQQLHSVASPTGASSTDDAASPLEDVGEETSFDTLQVKRKPRPSLAERTIETLANLPSSPAIRKSRSGFLAQDPTQRPMSHTSNGSRPSSSHNSDGSARPSSRDSRGSFKPSLSSVRATPATTPATTPAKRTSTVAKTLRTPASRQSLGTTPSRLIASAKGSMAARSPSPEKRQPTPKLKYGAKTVAVRNPKPRPPPGGMNKKPLMPTMGDSKRNLVSDRSSLTSETNPSSASTASGGTALTAESVEPSPALTFRKSSAALRDQIAKAKAANRAASRQFSQSTPVAEEPVIPTDNTFDFGLNDDPFNLGINKNTQEKVIKSRINTARTSGRLNIAALGLKEIPEQVMKMFDLDSVGGVGSAWAESVDLTRFVAADNELEVIDESVFPDCDPAALADDEDSRGNIFGGLETLDLHGNALISLPLGLRRLELMTSLNLSSNRLTNNCFDVISQIASLRDLKLSNNLLYGPLETNFNQLVNLEILDIHSNSVSAFPDGIESLSRLRILNISENSFGALPFASLSKLPLTEINARKNQLSGVLIQDGVESMPTLQSFDVGCNQLTHLTSSGSTISFPAMHQITLGMNRLQALPDVSSWGSMLTLTVDENSLTVFPDGLFGLEKLRHADFSSNDIRGIPAEIARMDNLTMLRISGNPLREKKFASMTTDEMKASLAARLEPLPHEVDAEPEPITFFELPPRKPSAALREKPFPPCVPAEPGSEGDDFATPPTSIPGTPVRGRSQTNASQTWPVKAGGILDRSSTESSSLHPVVCSKIAAEHRVYEIRIHHNLFASFPNSLSFFAETLRSLSLSHNQLVGETYLIEELELPALRELSLSSNHITGLQALAAHLRAPELTKLDVSLNRVTSLPPLREKFPNLLVLLLTNNHLEDLDPNSIRGLEVVDASNNDIAHLNPKLGLLGGSKGTLKRLEVTGNRFRVPRWNVLDRGTEATLKWLRSRVPVAEMAEWKKELGGGSNGSNDGDTD</sequence>
<dbReference type="InterPro" id="IPR050216">
    <property type="entry name" value="LRR_domain-containing"/>
</dbReference>
<evidence type="ECO:0000256" key="1">
    <source>
        <dbReference type="ARBA" id="ARBA00022614"/>
    </source>
</evidence>
<keyword evidence="2" id="KW-0677">Repeat</keyword>
<dbReference type="SMART" id="SM00364">
    <property type="entry name" value="LRR_BAC"/>
    <property type="match status" value="5"/>
</dbReference>
<feature type="region of interest" description="Disordered" evidence="3">
    <location>
        <begin position="1"/>
        <end position="410"/>
    </location>
</feature>
<evidence type="ECO:0000313" key="5">
    <source>
        <dbReference type="Proteomes" id="UP001201980"/>
    </source>
</evidence>
<feature type="compositionally biased region" description="Polar residues" evidence="3">
    <location>
        <begin position="132"/>
        <end position="147"/>
    </location>
</feature>
<dbReference type="PROSITE" id="PS51450">
    <property type="entry name" value="LRR"/>
    <property type="match status" value="2"/>
</dbReference>
<keyword evidence="5" id="KW-1185">Reference proteome</keyword>
<proteinExistence type="predicted"/>
<dbReference type="EMBL" id="JAKWBI020000212">
    <property type="protein sequence ID" value="KAJ2898935.1"/>
    <property type="molecule type" value="Genomic_DNA"/>
</dbReference>
<dbReference type="Pfam" id="PF13855">
    <property type="entry name" value="LRR_8"/>
    <property type="match status" value="1"/>
</dbReference>
<dbReference type="SMART" id="SM00369">
    <property type="entry name" value="LRR_TYP"/>
    <property type="match status" value="8"/>
</dbReference>
<gene>
    <name evidence="4" type="ORF">MKZ38_003568</name>
</gene>
<organism evidence="4 5">
    <name type="scientific">Zalerion maritima</name>
    <dbReference type="NCBI Taxonomy" id="339359"/>
    <lineage>
        <taxon>Eukaryota</taxon>
        <taxon>Fungi</taxon>
        <taxon>Dikarya</taxon>
        <taxon>Ascomycota</taxon>
        <taxon>Pezizomycotina</taxon>
        <taxon>Sordariomycetes</taxon>
        <taxon>Lulworthiomycetidae</taxon>
        <taxon>Lulworthiales</taxon>
        <taxon>Lulworthiaceae</taxon>
        <taxon>Zalerion</taxon>
    </lineage>
</organism>
<accession>A0AAD5WSB9</accession>
<feature type="compositionally biased region" description="Low complexity" evidence="3">
    <location>
        <begin position="241"/>
        <end position="258"/>
    </location>
</feature>
<feature type="compositionally biased region" description="Low complexity" evidence="3">
    <location>
        <begin position="46"/>
        <end position="70"/>
    </location>
</feature>
<feature type="compositionally biased region" description="Polar residues" evidence="3">
    <location>
        <begin position="75"/>
        <end position="98"/>
    </location>
</feature>
<feature type="region of interest" description="Disordered" evidence="3">
    <location>
        <begin position="433"/>
        <end position="452"/>
    </location>
</feature>
<dbReference type="GO" id="GO:0005737">
    <property type="term" value="C:cytoplasm"/>
    <property type="evidence" value="ECO:0007669"/>
    <property type="project" value="TreeGrafter"/>
</dbReference>
<feature type="compositionally biased region" description="Polar residues" evidence="3">
    <location>
        <begin position="379"/>
        <end position="390"/>
    </location>
</feature>
<evidence type="ECO:0000256" key="3">
    <source>
        <dbReference type="SAM" id="MobiDB-lite"/>
    </source>
</evidence>
<name>A0AAD5WSB9_9PEZI</name>
<dbReference type="InterPro" id="IPR001611">
    <property type="entry name" value="Leu-rich_rpt"/>
</dbReference>